<proteinExistence type="predicted"/>
<comment type="caution">
    <text evidence="1">The sequence shown here is derived from an EMBL/GenBank/DDBJ whole genome shotgun (WGS) entry which is preliminary data.</text>
</comment>
<protein>
    <recommendedName>
        <fullName evidence="3">DUF3081 domain-containing protein</fullName>
    </recommendedName>
</protein>
<dbReference type="RefSeq" id="WP_345334823.1">
    <property type="nucleotide sequence ID" value="NZ_BAABJZ010000023.1"/>
</dbReference>
<organism evidence="1 2">
    <name type="scientific">Ferrimonas pelagia</name>
    <dbReference type="NCBI Taxonomy" id="1177826"/>
    <lineage>
        <taxon>Bacteria</taxon>
        <taxon>Pseudomonadati</taxon>
        <taxon>Pseudomonadota</taxon>
        <taxon>Gammaproteobacteria</taxon>
        <taxon>Alteromonadales</taxon>
        <taxon>Ferrimonadaceae</taxon>
        <taxon>Ferrimonas</taxon>
    </lineage>
</organism>
<reference evidence="2" key="1">
    <citation type="journal article" date="2019" name="Int. J. Syst. Evol. Microbiol.">
        <title>The Global Catalogue of Microorganisms (GCM) 10K type strain sequencing project: providing services to taxonomists for standard genome sequencing and annotation.</title>
        <authorList>
            <consortium name="The Broad Institute Genomics Platform"/>
            <consortium name="The Broad Institute Genome Sequencing Center for Infectious Disease"/>
            <person name="Wu L."/>
            <person name="Ma J."/>
        </authorList>
    </citation>
    <scope>NUCLEOTIDE SEQUENCE [LARGE SCALE GENOMIC DNA]</scope>
    <source>
        <strain evidence="2">JCM 18401</strain>
    </source>
</reference>
<name>A0ABP9EW73_9GAMM</name>
<evidence type="ECO:0000313" key="2">
    <source>
        <dbReference type="Proteomes" id="UP001499988"/>
    </source>
</evidence>
<gene>
    <name evidence="1" type="ORF">GCM10023333_15930</name>
</gene>
<keyword evidence="2" id="KW-1185">Reference proteome</keyword>
<evidence type="ECO:0000313" key="1">
    <source>
        <dbReference type="EMBL" id="GAA4882547.1"/>
    </source>
</evidence>
<dbReference type="InterPro" id="IPR021432">
    <property type="entry name" value="DUF3081"/>
</dbReference>
<evidence type="ECO:0008006" key="3">
    <source>
        <dbReference type="Google" id="ProtNLM"/>
    </source>
</evidence>
<dbReference type="EMBL" id="BAABJZ010000023">
    <property type="protein sequence ID" value="GAA4882547.1"/>
    <property type="molecule type" value="Genomic_DNA"/>
</dbReference>
<accession>A0ABP9EW73</accession>
<sequence length="95" mass="10994">MKDEIDIRQALRVFDRIRQYGQPCSDGYRWQGVIAASGYDGYQISLSDGTVTLWLMFHSSHQFESGNRLEREQLLQRLAQLDAIDRVGPDTPRYS</sequence>
<dbReference type="Proteomes" id="UP001499988">
    <property type="component" value="Unassembled WGS sequence"/>
</dbReference>
<dbReference type="Pfam" id="PF11280">
    <property type="entry name" value="DUF3081"/>
    <property type="match status" value="1"/>
</dbReference>